<dbReference type="GO" id="GO:0005634">
    <property type="term" value="C:nucleus"/>
    <property type="evidence" value="ECO:0007669"/>
    <property type="project" value="UniProtKB-SubCell"/>
</dbReference>
<evidence type="ECO:0000259" key="7">
    <source>
        <dbReference type="PROSITE" id="PS51059"/>
    </source>
</evidence>
<dbReference type="InterPro" id="IPR051712">
    <property type="entry name" value="ARTD-AVP"/>
</dbReference>
<dbReference type="EC" id="2.4.2.-" evidence="4"/>
<dbReference type="PROSITE" id="PS50918">
    <property type="entry name" value="WWE"/>
    <property type="match status" value="1"/>
</dbReference>
<keyword evidence="2" id="KW-0539">Nucleus</keyword>
<gene>
    <name evidence="8" type="ORF">PMEA_00018404</name>
</gene>
<keyword evidence="9" id="KW-1185">Reference proteome</keyword>
<dbReference type="Gene3D" id="3.30.720.50">
    <property type="match status" value="1"/>
</dbReference>
<evidence type="ECO:0000256" key="4">
    <source>
        <dbReference type="RuleBase" id="RU362114"/>
    </source>
</evidence>
<feature type="domain" description="PARP catalytic" evidence="7">
    <location>
        <begin position="467"/>
        <end position="670"/>
    </location>
</feature>
<dbReference type="PANTHER" id="PTHR45740:SF2">
    <property type="entry name" value="POLY [ADP-RIBOSE] POLYMERASE"/>
    <property type="match status" value="1"/>
</dbReference>
<feature type="transmembrane region" description="Helical" evidence="5">
    <location>
        <begin position="102"/>
        <end position="128"/>
    </location>
</feature>
<dbReference type="InterPro" id="IPR037197">
    <property type="entry name" value="WWE_dom_sf"/>
</dbReference>
<keyword evidence="4" id="KW-0328">Glycosyltransferase</keyword>
<comment type="subcellular location">
    <subcellularLocation>
        <location evidence="1">Nucleus</location>
    </subcellularLocation>
</comment>
<comment type="similarity">
    <text evidence="3">Belongs to the ARTD/PARP family.</text>
</comment>
<evidence type="ECO:0000259" key="6">
    <source>
        <dbReference type="PROSITE" id="PS50918"/>
    </source>
</evidence>
<dbReference type="EMBL" id="CALNXJ010000032">
    <property type="protein sequence ID" value="CAH3138357.1"/>
    <property type="molecule type" value="Genomic_DNA"/>
</dbReference>
<comment type="caution">
    <text evidence="8">The sequence shown here is derived from an EMBL/GenBank/DDBJ whole genome shotgun (WGS) entry which is preliminary data.</text>
</comment>
<dbReference type="Pfam" id="PF00644">
    <property type="entry name" value="PARP"/>
    <property type="match status" value="1"/>
</dbReference>
<keyword evidence="5" id="KW-0812">Transmembrane</keyword>
<proteinExistence type="inferred from homology"/>
<keyword evidence="4" id="KW-0520">NAD</keyword>
<reference evidence="8 9" key="1">
    <citation type="submission" date="2022-05" db="EMBL/GenBank/DDBJ databases">
        <authorList>
            <consortium name="Genoscope - CEA"/>
            <person name="William W."/>
        </authorList>
    </citation>
    <scope>NUCLEOTIDE SEQUENCE [LARGE SCALE GENOMIC DNA]</scope>
</reference>
<feature type="transmembrane region" description="Helical" evidence="5">
    <location>
        <begin position="32"/>
        <end position="51"/>
    </location>
</feature>
<dbReference type="GO" id="GO:0003950">
    <property type="term" value="F:NAD+ poly-ADP-ribosyltransferase activity"/>
    <property type="evidence" value="ECO:0007669"/>
    <property type="project" value="UniProtKB-UniRule"/>
</dbReference>
<protein>
    <recommendedName>
        <fullName evidence="4">Poly [ADP-ribose] polymerase</fullName>
        <shortName evidence="4">PARP</shortName>
        <ecNumber evidence="4">2.4.2.-</ecNumber>
    </recommendedName>
</protein>
<evidence type="ECO:0000256" key="3">
    <source>
        <dbReference type="ARBA" id="ARBA00024347"/>
    </source>
</evidence>
<evidence type="ECO:0000256" key="2">
    <source>
        <dbReference type="ARBA" id="ARBA00023242"/>
    </source>
</evidence>
<evidence type="ECO:0000256" key="5">
    <source>
        <dbReference type="SAM" id="Phobius"/>
    </source>
</evidence>
<keyword evidence="5" id="KW-0472">Membrane</keyword>
<dbReference type="AlphaFoldDB" id="A0AAU9X7T1"/>
<feature type="transmembrane region" description="Helical" evidence="5">
    <location>
        <begin position="209"/>
        <end position="229"/>
    </location>
</feature>
<feature type="transmembrane region" description="Helical" evidence="5">
    <location>
        <begin position="235"/>
        <end position="256"/>
    </location>
</feature>
<dbReference type="PANTHER" id="PTHR45740">
    <property type="entry name" value="POLY [ADP-RIBOSE] POLYMERASE"/>
    <property type="match status" value="1"/>
</dbReference>
<dbReference type="Proteomes" id="UP001159428">
    <property type="component" value="Unassembled WGS sequence"/>
</dbReference>
<evidence type="ECO:0000313" key="8">
    <source>
        <dbReference type="EMBL" id="CAH3138357.1"/>
    </source>
</evidence>
<accession>A0AAU9X7T1</accession>
<evidence type="ECO:0000256" key="1">
    <source>
        <dbReference type="ARBA" id="ARBA00004123"/>
    </source>
</evidence>
<dbReference type="SUPFAM" id="SSF117839">
    <property type="entry name" value="WWE domain"/>
    <property type="match status" value="1"/>
</dbReference>
<dbReference type="Pfam" id="PF02825">
    <property type="entry name" value="WWE"/>
    <property type="match status" value="1"/>
</dbReference>
<dbReference type="CDD" id="cd01439">
    <property type="entry name" value="TCCD_inducible_PARP_like"/>
    <property type="match status" value="1"/>
</dbReference>
<sequence length="670" mass="77623">MPLNHDSRRDSFRNKAKMILNKIDHFSGRSSTCYAVVAAIKIVALLFVIIVAVECVFYFRFCFWFLCGLSISLARFTFKITVKSAMFVFYYGLKIFMGSMKVVIYCLKSITLFALYSVFTVLRCLVAYPSDWALNLRIDLRSFLQLCCLYSIMKMVFHWNKHGARNFCDRVSSAVKEAKEHFDSTFTVCSYHLRIFQDKLDRLSRHSSAGYVAAVFIKICVMFVVAAIVCKCVWVTIGNLFIICTCLFCSAVMFIFGDIRQILKNPGALFQNKPISFGNIFKGLSDAGGESFPYFWQFKVEDSYLWKNFGPSDDVALEKLYCDVNNLQVTLNLTDTALSASSSQVTVHFEEMSMRSPSSAQFLLRRCSAPSYIQEPNNKSSTQWVWYWEGNDGWKKYSETMQSSGTKQEQIEAAYLNGEGFYPFRSGSHNYILTFYEMPMHQINIDPKFRTRRFVRRRPVFVSKPAYRATKSYLRGKAKDFERTRLKENCEKYRTASQRFHETLPEDQASIVMVEEIWNEELYERYESKRKRIKRKLKAKRDDQVEKLLFHGTSSDVVDAICKQNFDHRMRGKNATIYGEGSYFAVDASFSNQYSGPGGDKTRFMFLVRVLTGESKLGMPNFRRPPLKDPSDPASDLYDSCVDDENQPKIFVIFNDEQCYPSYLIHYQLL</sequence>
<dbReference type="SUPFAM" id="SSF56399">
    <property type="entry name" value="ADP-ribosylation"/>
    <property type="match status" value="1"/>
</dbReference>
<dbReference type="PROSITE" id="PS51059">
    <property type="entry name" value="PARP_CATALYTIC"/>
    <property type="match status" value="1"/>
</dbReference>
<keyword evidence="5" id="KW-1133">Transmembrane helix</keyword>
<evidence type="ECO:0000313" key="9">
    <source>
        <dbReference type="Proteomes" id="UP001159428"/>
    </source>
</evidence>
<dbReference type="GO" id="GO:1990404">
    <property type="term" value="F:NAD+-protein mono-ADP-ribosyltransferase activity"/>
    <property type="evidence" value="ECO:0007669"/>
    <property type="project" value="TreeGrafter"/>
</dbReference>
<keyword evidence="4" id="KW-0808">Transferase</keyword>
<feature type="transmembrane region" description="Helical" evidence="5">
    <location>
        <begin position="57"/>
        <end position="78"/>
    </location>
</feature>
<name>A0AAU9X7T1_9CNID</name>
<dbReference type="Gene3D" id="3.90.228.10">
    <property type="match status" value="1"/>
</dbReference>
<dbReference type="InterPro" id="IPR004170">
    <property type="entry name" value="WWE_dom"/>
</dbReference>
<organism evidence="8 9">
    <name type="scientific">Pocillopora meandrina</name>
    <dbReference type="NCBI Taxonomy" id="46732"/>
    <lineage>
        <taxon>Eukaryota</taxon>
        <taxon>Metazoa</taxon>
        <taxon>Cnidaria</taxon>
        <taxon>Anthozoa</taxon>
        <taxon>Hexacorallia</taxon>
        <taxon>Scleractinia</taxon>
        <taxon>Astrocoeniina</taxon>
        <taxon>Pocilloporidae</taxon>
        <taxon>Pocillopora</taxon>
    </lineage>
</organism>
<feature type="domain" description="WWE" evidence="6">
    <location>
        <begin position="372"/>
        <end position="457"/>
    </location>
</feature>
<dbReference type="InterPro" id="IPR012317">
    <property type="entry name" value="Poly(ADP-ribose)pol_cat_dom"/>
</dbReference>